<dbReference type="SUPFAM" id="SSF52200">
    <property type="entry name" value="Toll/Interleukin receptor TIR domain"/>
    <property type="match status" value="1"/>
</dbReference>
<keyword evidence="3" id="KW-1185">Reference proteome</keyword>
<name>A0A2R8B5W6_9RHOB</name>
<dbReference type="RefSeq" id="WP_108852323.1">
    <property type="nucleotide sequence ID" value="NZ_OMOQ01000001.1"/>
</dbReference>
<accession>A0A2R8B5W6</accession>
<evidence type="ECO:0000313" key="2">
    <source>
        <dbReference type="EMBL" id="SPH17933.1"/>
    </source>
</evidence>
<dbReference type="Proteomes" id="UP000244924">
    <property type="component" value="Unassembled WGS sequence"/>
</dbReference>
<dbReference type="Gene3D" id="1.25.10.10">
    <property type="entry name" value="Leucine-rich Repeat Variant"/>
    <property type="match status" value="2"/>
</dbReference>
<dbReference type="PROSITE" id="PS50104">
    <property type="entry name" value="TIR"/>
    <property type="match status" value="1"/>
</dbReference>
<dbReference type="GO" id="GO:0016491">
    <property type="term" value="F:oxidoreductase activity"/>
    <property type="evidence" value="ECO:0007669"/>
    <property type="project" value="TreeGrafter"/>
</dbReference>
<gene>
    <name evidence="2" type="ORF">DEA8626_01461</name>
</gene>
<organism evidence="2 3">
    <name type="scientific">Albidovulum aquaemixtae</name>
    <dbReference type="NCBI Taxonomy" id="1542388"/>
    <lineage>
        <taxon>Bacteria</taxon>
        <taxon>Pseudomonadati</taxon>
        <taxon>Pseudomonadota</taxon>
        <taxon>Alphaproteobacteria</taxon>
        <taxon>Rhodobacterales</taxon>
        <taxon>Paracoccaceae</taxon>
        <taxon>Albidovulum</taxon>
    </lineage>
</organism>
<dbReference type="AlphaFoldDB" id="A0A2R8B5W6"/>
<evidence type="ECO:0000259" key="1">
    <source>
        <dbReference type="PROSITE" id="PS50104"/>
    </source>
</evidence>
<dbReference type="PANTHER" id="PTHR12697:SF5">
    <property type="entry name" value="DEOXYHYPUSINE HYDROXYLASE"/>
    <property type="match status" value="1"/>
</dbReference>
<dbReference type="InterPro" id="IPR035897">
    <property type="entry name" value="Toll_tir_struct_dom_sf"/>
</dbReference>
<dbReference type="InterPro" id="IPR016024">
    <property type="entry name" value="ARM-type_fold"/>
</dbReference>
<dbReference type="PANTHER" id="PTHR12697">
    <property type="entry name" value="PBS LYASE HEAT-LIKE PROTEIN"/>
    <property type="match status" value="1"/>
</dbReference>
<dbReference type="Gene3D" id="3.40.50.10140">
    <property type="entry name" value="Toll/interleukin-1 receptor homology (TIR) domain"/>
    <property type="match status" value="1"/>
</dbReference>
<dbReference type="InterPro" id="IPR000157">
    <property type="entry name" value="TIR_dom"/>
</dbReference>
<dbReference type="GO" id="GO:0007165">
    <property type="term" value="P:signal transduction"/>
    <property type="evidence" value="ECO:0007669"/>
    <property type="project" value="InterPro"/>
</dbReference>
<proteinExistence type="predicted"/>
<reference evidence="2 3" key="1">
    <citation type="submission" date="2018-03" db="EMBL/GenBank/DDBJ databases">
        <authorList>
            <person name="Keele B.F."/>
        </authorList>
    </citation>
    <scope>NUCLEOTIDE SEQUENCE [LARGE SCALE GENOMIC DNA]</scope>
    <source>
        <strain evidence="2 3">CECT 8626</strain>
    </source>
</reference>
<dbReference type="EMBL" id="OMOQ01000001">
    <property type="protein sequence ID" value="SPH17933.1"/>
    <property type="molecule type" value="Genomic_DNA"/>
</dbReference>
<dbReference type="InterPro" id="IPR011989">
    <property type="entry name" value="ARM-like"/>
</dbReference>
<dbReference type="Pfam" id="PF13646">
    <property type="entry name" value="HEAT_2"/>
    <property type="match status" value="1"/>
</dbReference>
<dbReference type="Pfam" id="PF13676">
    <property type="entry name" value="TIR_2"/>
    <property type="match status" value="1"/>
</dbReference>
<feature type="domain" description="TIR" evidence="1">
    <location>
        <begin position="1"/>
        <end position="156"/>
    </location>
</feature>
<dbReference type="SUPFAM" id="SSF48371">
    <property type="entry name" value="ARM repeat"/>
    <property type="match status" value="1"/>
</dbReference>
<evidence type="ECO:0000313" key="3">
    <source>
        <dbReference type="Proteomes" id="UP000244924"/>
    </source>
</evidence>
<dbReference type="OrthoDB" id="3375485at2"/>
<protein>
    <recommendedName>
        <fullName evidence="1">TIR domain-containing protein</fullName>
    </recommendedName>
</protein>
<sequence>MAEHAFISYVREDSAIVDRLATELRSNGVIVWLDRDDILPGHFWKDAIKKAISEGGYFIACFSQELQSREETYMHGELRLAIDRLRGMPRERTWFIPVLLNKTEIPNHPISDFENLSEINFIELYDNWDESIVKLLTSMGITDTDAKSVRQIANLIKIDPNQKKHAIRSLMEILKTNGDDTSIKYALLSKSAKVRDAALRYLTEQGRGKKEAIELLKTIMSDVASCQLEELSDQELREELQIIEEFCNLADGFVPRLASIAEQSTSESITGALLSTISNVGTIESNSITYLSRFLQNTSPYVKDCAIFSVSRFGRLADKVCSEISAATGDVQIRESTAYAIGELFSGKAYQISRLKELLRDENGEVRRAALHAVVRIHKHYVVSEKFLNEVRTCLRDENVKVVSEALEALYYGRCVSVDELETLINLLSSDDEKIRCDACDLISMLGPEAAPATSALLSNLSHENRNVVRAAINVLGSIGPDASEASERLIELIMDNDREIARASVLALGSIGA</sequence>